<dbReference type="InterPro" id="IPR012319">
    <property type="entry name" value="FPG_cat"/>
</dbReference>
<dbReference type="SMART" id="SM00898">
    <property type="entry name" value="Fapy_DNA_glyco"/>
    <property type="match status" value="1"/>
</dbReference>
<dbReference type="Pfam" id="PF01149">
    <property type="entry name" value="Fapy_DNA_glyco"/>
    <property type="match status" value="1"/>
</dbReference>
<reference evidence="2 3" key="1">
    <citation type="submission" date="2018-06" db="EMBL/GenBank/DDBJ databases">
        <title>Whole genome sequencing of Candida tropicalis (genome annotated by CSBL at Korea University).</title>
        <authorList>
            <person name="Ahn J."/>
        </authorList>
    </citation>
    <scope>NUCLEOTIDE SEQUENCE [LARGE SCALE GENOMIC DNA]</scope>
    <source>
        <strain evidence="2 3">ATCC 20962</strain>
    </source>
</reference>
<evidence type="ECO:0000259" key="1">
    <source>
        <dbReference type="PROSITE" id="PS51068"/>
    </source>
</evidence>
<organism evidence="2 3">
    <name type="scientific">Candida viswanathii</name>
    <dbReference type="NCBI Taxonomy" id="5486"/>
    <lineage>
        <taxon>Eukaryota</taxon>
        <taxon>Fungi</taxon>
        <taxon>Dikarya</taxon>
        <taxon>Ascomycota</taxon>
        <taxon>Saccharomycotina</taxon>
        <taxon>Pichiomycetes</taxon>
        <taxon>Debaryomycetaceae</taxon>
        <taxon>Candida/Lodderomyces clade</taxon>
        <taxon>Candida</taxon>
    </lineage>
</organism>
<dbReference type="OrthoDB" id="444592at2759"/>
<gene>
    <name evidence="2" type="ORF">Cantr_06865</name>
</gene>
<dbReference type="EMBL" id="QLNQ01000028">
    <property type="protein sequence ID" value="RCK57803.1"/>
    <property type="molecule type" value="Genomic_DNA"/>
</dbReference>
<accession>A0A367XW19</accession>
<dbReference type="Gene3D" id="3.20.190.10">
    <property type="entry name" value="MutM-like, N-terminal"/>
    <property type="match status" value="1"/>
</dbReference>
<feature type="domain" description="Formamidopyrimidine-DNA glycosylase catalytic" evidence="1">
    <location>
        <begin position="2"/>
        <end position="121"/>
    </location>
</feature>
<dbReference type="GO" id="GO:0005634">
    <property type="term" value="C:nucleus"/>
    <property type="evidence" value="ECO:0007669"/>
    <property type="project" value="TreeGrafter"/>
</dbReference>
<dbReference type="GO" id="GO:0008270">
    <property type="term" value="F:zinc ion binding"/>
    <property type="evidence" value="ECO:0007669"/>
    <property type="project" value="InterPro"/>
</dbReference>
<dbReference type="AlphaFoldDB" id="A0A367XW19"/>
<dbReference type="GO" id="GO:0006284">
    <property type="term" value="P:base-excision repair"/>
    <property type="evidence" value="ECO:0007669"/>
    <property type="project" value="InterPro"/>
</dbReference>
<keyword evidence="3" id="KW-1185">Reference proteome</keyword>
<proteinExistence type="predicted"/>
<comment type="caution">
    <text evidence="2">The sequence shown here is derived from an EMBL/GenBank/DDBJ whole genome shotgun (WGS) entry which is preliminary data.</text>
</comment>
<dbReference type="PANTHER" id="PTHR22993">
    <property type="entry name" value="FORMAMIDOPYRIMIDINE-DNA GLYCOSYLASE"/>
    <property type="match status" value="1"/>
</dbReference>
<dbReference type="SUPFAM" id="SSF81624">
    <property type="entry name" value="N-terminal domain of MutM-like DNA repair proteins"/>
    <property type="match status" value="1"/>
</dbReference>
<evidence type="ECO:0000313" key="3">
    <source>
        <dbReference type="Proteomes" id="UP000253472"/>
    </source>
</evidence>
<dbReference type="GO" id="GO:0003906">
    <property type="term" value="F:DNA-(apurinic or apyrimidinic site) endonuclease activity"/>
    <property type="evidence" value="ECO:0007669"/>
    <property type="project" value="InterPro"/>
</dbReference>
<protein>
    <recommendedName>
        <fullName evidence="1">Formamidopyrimidine-DNA glycosylase catalytic domain-containing protein</fullName>
    </recommendedName>
</protein>
<dbReference type="Proteomes" id="UP000253472">
    <property type="component" value="Unassembled WGS sequence"/>
</dbReference>
<dbReference type="STRING" id="5486.A0A367XW19"/>
<name>A0A367XW19_9ASCO</name>
<dbReference type="GO" id="GO:0019104">
    <property type="term" value="F:DNA N-glycosylase activity"/>
    <property type="evidence" value="ECO:0007669"/>
    <property type="project" value="InterPro"/>
</dbReference>
<evidence type="ECO:0000313" key="2">
    <source>
        <dbReference type="EMBL" id="RCK57803.1"/>
    </source>
</evidence>
<dbReference type="PROSITE" id="PS51068">
    <property type="entry name" value="FPG_CAT"/>
    <property type="match status" value="1"/>
</dbReference>
<sequence>MPEVAEVAHVCALLRRNVLGYRISKVNLFNDPLLLPILKEAKDPEKELDRLRKSLTDATIESVGRHGKYFWLRLLSQKESKVLLMHFGMTGMVKLRNVKSHLIMMENGGDKKALKKLKTQSTKSKKKGRGG</sequence>
<dbReference type="PANTHER" id="PTHR22993:SF9">
    <property type="entry name" value="FORMAMIDOPYRIMIDINE-DNA GLYCOSYLASE"/>
    <property type="match status" value="1"/>
</dbReference>
<dbReference type="InterPro" id="IPR035937">
    <property type="entry name" value="FPG_N"/>
</dbReference>